<evidence type="ECO:0000256" key="3">
    <source>
        <dbReference type="ARBA" id="ARBA00023157"/>
    </source>
</evidence>
<dbReference type="InterPro" id="IPR041844">
    <property type="entry name" value="Plantacyanin"/>
</dbReference>
<evidence type="ECO:0000313" key="8">
    <source>
        <dbReference type="Proteomes" id="UP000623129"/>
    </source>
</evidence>
<dbReference type="PANTHER" id="PTHR33021:SF9">
    <property type="entry name" value="PUTATIVE, EXPRESSED-RELATED"/>
    <property type="match status" value="1"/>
</dbReference>
<feature type="domain" description="Phytocyanin" evidence="6">
    <location>
        <begin position="31"/>
        <end position="122"/>
    </location>
</feature>
<evidence type="ECO:0000313" key="7">
    <source>
        <dbReference type="EMBL" id="KAF3332448.1"/>
    </source>
</evidence>
<feature type="signal peptide" evidence="5">
    <location>
        <begin position="1"/>
        <end position="30"/>
    </location>
</feature>
<dbReference type="EMBL" id="SWLB01000011">
    <property type="protein sequence ID" value="KAF3332448.1"/>
    <property type="molecule type" value="Genomic_DNA"/>
</dbReference>
<evidence type="ECO:0000256" key="2">
    <source>
        <dbReference type="ARBA" id="ARBA00023008"/>
    </source>
</evidence>
<dbReference type="FunFam" id="2.60.40.420:FF:000013">
    <property type="entry name" value="basic blue protein-like"/>
    <property type="match status" value="1"/>
</dbReference>
<keyword evidence="3" id="KW-1015">Disulfide bond</keyword>
<sequence>MAKGSGSAIQASILVLALLCLVIHIEIADAAPYNVGWTPYTARGWPNRKFKAGDVLVFKYYRSAHNVIRVNAINYNRCQTPKGARVLRSGNDRVTLTKGMNYFICNFPGHCESGMKIAINAA</sequence>
<dbReference type="GO" id="GO:0009055">
    <property type="term" value="F:electron transfer activity"/>
    <property type="evidence" value="ECO:0007669"/>
    <property type="project" value="InterPro"/>
</dbReference>
<dbReference type="Gene3D" id="2.60.40.420">
    <property type="entry name" value="Cupredoxins - blue copper proteins"/>
    <property type="match status" value="1"/>
</dbReference>
<keyword evidence="1" id="KW-0479">Metal-binding</keyword>
<dbReference type="InterPro" id="IPR028871">
    <property type="entry name" value="BlueCu_1_BS"/>
</dbReference>
<dbReference type="Pfam" id="PF02298">
    <property type="entry name" value="Cu_bind_like"/>
    <property type="match status" value="1"/>
</dbReference>
<reference evidence="7" key="1">
    <citation type="submission" date="2020-01" db="EMBL/GenBank/DDBJ databases">
        <title>Genome sequence of Kobresia littledalei, the first chromosome-level genome in the family Cyperaceae.</title>
        <authorList>
            <person name="Qu G."/>
        </authorList>
    </citation>
    <scope>NUCLEOTIDE SEQUENCE</scope>
    <source>
        <strain evidence="7">C.B.Clarke</strain>
        <tissue evidence="7">Leaf</tissue>
    </source>
</reference>
<dbReference type="PANTHER" id="PTHR33021">
    <property type="entry name" value="BLUE COPPER PROTEIN"/>
    <property type="match status" value="1"/>
</dbReference>
<name>A0A833R2U3_9POAL</name>
<dbReference type="Proteomes" id="UP000623129">
    <property type="component" value="Unassembled WGS sequence"/>
</dbReference>
<dbReference type="InterPro" id="IPR003245">
    <property type="entry name" value="Phytocyanin_dom"/>
</dbReference>
<dbReference type="PROSITE" id="PS00196">
    <property type="entry name" value="COPPER_BLUE"/>
    <property type="match status" value="1"/>
</dbReference>
<dbReference type="InterPro" id="IPR008972">
    <property type="entry name" value="Cupredoxin"/>
</dbReference>
<evidence type="ECO:0000256" key="1">
    <source>
        <dbReference type="ARBA" id="ARBA00022723"/>
    </source>
</evidence>
<evidence type="ECO:0000256" key="5">
    <source>
        <dbReference type="SAM" id="SignalP"/>
    </source>
</evidence>
<proteinExistence type="predicted"/>
<dbReference type="GO" id="GO:0046872">
    <property type="term" value="F:metal ion binding"/>
    <property type="evidence" value="ECO:0007669"/>
    <property type="project" value="UniProtKB-KW"/>
</dbReference>
<gene>
    <name evidence="7" type="ORF">FCM35_KLT02025</name>
</gene>
<keyword evidence="8" id="KW-1185">Reference proteome</keyword>
<keyword evidence="2" id="KW-0186">Copper</keyword>
<dbReference type="CDD" id="cd11013">
    <property type="entry name" value="Plantacyanin"/>
    <property type="match status" value="1"/>
</dbReference>
<accession>A0A833R2U3</accession>
<dbReference type="OrthoDB" id="1934652at2759"/>
<dbReference type="InterPro" id="IPR039391">
    <property type="entry name" value="Phytocyanin-like"/>
</dbReference>
<keyword evidence="5" id="KW-0732">Signal</keyword>
<dbReference type="PROSITE" id="PS51485">
    <property type="entry name" value="PHYTOCYANIN"/>
    <property type="match status" value="1"/>
</dbReference>
<evidence type="ECO:0000256" key="4">
    <source>
        <dbReference type="ARBA" id="ARBA00082491"/>
    </source>
</evidence>
<protein>
    <recommendedName>
        <fullName evidence="4">Plantacyanin</fullName>
    </recommendedName>
</protein>
<organism evidence="7 8">
    <name type="scientific">Carex littledalei</name>
    <dbReference type="NCBI Taxonomy" id="544730"/>
    <lineage>
        <taxon>Eukaryota</taxon>
        <taxon>Viridiplantae</taxon>
        <taxon>Streptophyta</taxon>
        <taxon>Embryophyta</taxon>
        <taxon>Tracheophyta</taxon>
        <taxon>Spermatophyta</taxon>
        <taxon>Magnoliopsida</taxon>
        <taxon>Liliopsida</taxon>
        <taxon>Poales</taxon>
        <taxon>Cyperaceae</taxon>
        <taxon>Cyperoideae</taxon>
        <taxon>Cariceae</taxon>
        <taxon>Carex</taxon>
        <taxon>Carex subgen. Euthyceras</taxon>
    </lineage>
</organism>
<dbReference type="GO" id="GO:0005886">
    <property type="term" value="C:plasma membrane"/>
    <property type="evidence" value="ECO:0007669"/>
    <property type="project" value="TreeGrafter"/>
</dbReference>
<feature type="chain" id="PRO_5032583156" description="Plantacyanin" evidence="5">
    <location>
        <begin position="31"/>
        <end position="122"/>
    </location>
</feature>
<dbReference type="SUPFAM" id="SSF49503">
    <property type="entry name" value="Cupredoxins"/>
    <property type="match status" value="1"/>
</dbReference>
<evidence type="ECO:0000259" key="6">
    <source>
        <dbReference type="PROSITE" id="PS51485"/>
    </source>
</evidence>
<dbReference type="AlphaFoldDB" id="A0A833R2U3"/>
<comment type="caution">
    <text evidence="7">The sequence shown here is derived from an EMBL/GenBank/DDBJ whole genome shotgun (WGS) entry which is preliminary data.</text>
</comment>